<evidence type="ECO:0000313" key="12">
    <source>
        <dbReference type="EMBL" id="WFD21882.1"/>
    </source>
</evidence>
<feature type="transmembrane region" description="Helical" evidence="11">
    <location>
        <begin position="170"/>
        <end position="188"/>
    </location>
</feature>
<evidence type="ECO:0000256" key="11">
    <source>
        <dbReference type="SAM" id="Phobius"/>
    </source>
</evidence>
<feature type="transmembrane region" description="Helical" evidence="11">
    <location>
        <begin position="339"/>
        <end position="357"/>
    </location>
</feature>
<keyword evidence="5 11" id="KW-0812">Transmembrane</keyword>
<proteinExistence type="inferred from homology"/>
<evidence type="ECO:0000256" key="6">
    <source>
        <dbReference type="ARBA" id="ARBA00022777"/>
    </source>
</evidence>
<organism evidence="12 13">
    <name type="scientific">Malassezia equina</name>
    <dbReference type="NCBI Taxonomy" id="1381935"/>
    <lineage>
        <taxon>Eukaryota</taxon>
        <taxon>Fungi</taxon>
        <taxon>Dikarya</taxon>
        <taxon>Basidiomycota</taxon>
        <taxon>Ustilaginomycotina</taxon>
        <taxon>Malasseziomycetes</taxon>
        <taxon>Malasseziales</taxon>
        <taxon>Malasseziaceae</taxon>
        <taxon>Malassezia</taxon>
    </lineage>
</organism>
<feature type="region of interest" description="Disordered" evidence="10">
    <location>
        <begin position="1"/>
        <end position="76"/>
    </location>
</feature>
<dbReference type="EMBL" id="CP119900">
    <property type="protein sequence ID" value="WFD21882.1"/>
    <property type="molecule type" value="Genomic_DNA"/>
</dbReference>
<name>A0AAF0E8V4_9BASI</name>
<comment type="similarity">
    <text evidence="2">Belongs to the polyprenol kinase family.</text>
</comment>
<dbReference type="Proteomes" id="UP001214415">
    <property type="component" value="Chromosome 1"/>
</dbReference>
<gene>
    <name evidence="12" type="primary">SEC59</name>
    <name evidence="12" type="ORF">MEQU1_000541</name>
</gene>
<evidence type="ECO:0000256" key="8">
    <source>
        <dbReference type="ARBA" id="ARBA00022989"/>
    </source>
</evidence>
<keyword evidence="6 12" id="KW-0418">Kinase</keyword>
<keyword evidence="13" id="KW-1185">Reference proteome</keyword>
<evidence type="ECO:0000256" key="5">
    <source>
        <dbReference type="ARBA" id="ARBA00022692"/>
    </source>
</evidence>
<feature type="transmembrane region" description="Helical" evidence="11">
    <location>
        <begin position="631"/>
        <end position="649"/>
    </location>
</feature>
<dbReference type="EC" id="2.7.1.108" evidence="3"/>
<evidence type="ECO:0000256" key="1">
    <source>
        <dbReference type="ARBA" id="ARBA00004477"/>
    </source>
</evidence>
<feature type="transmembrane region" description="Helical" evidence="11">
    <location>
        <begin position="570"/>
        <end position="591"/>
    </location>
</feature>
<dbReference type="GO" id="GO:0004168">
    <property type="term" value="F:dolichol kinase activity"/>
    <property type="evidence" value="ECO:0007669"/>
    <property type="project" value="UniProtKB-EC"/>
</dbReference>
<feature type="transmembrane region" description="Helical" evidence="11">
    <location>
        <begin position="469"/>
        <end position="489"/>
    </location>
</feature>
<protein>
    <recommendedName>
        <fullName evidence="3">dolichol kinase</fullName>
        <ecNumber evidence="3">2.7.1.108</ecNumber>
    </recommendedName>
</protein>
<keyword evidence="4" id="KW-0808">Transferase</keyword>
<evidence type="ECO:0000256" key="10">
    <source>
        <dbReference type="SAM" id="MobiDB-lite"/>
    </source>
</evidence>
<sequence length="757" mass="83872">MEPMSRSARSASSIEALARARRRSDDALRTRSGLKPFEESANDAEQSSEACTSRPLRTRRRRRSDYGDGRVRGLSGGKMTPLDVQLAQEAWDAVHIKNSNRLRPCLEMLCFAVAWIVVMVRLSSNIDLVRDKVVQLFLLGVLVFSCFFSHLSSACTIWATRVWYMRKSELGDPLYILLMPLVVCAFLLDATPGAESRALAPPLISCGLKGAWRAEKLGVQNDPVLGRCSAVDVQMLCAALMGFHVLASSISRRLRKRQGRHLPIEELSGPHAFVYFHGFCVVLALLFTGVHMALRAAGLGRYFFASMPSYMILAVSLSFQLQLYIWTRVAQQNCTIGELAILCSTTTIICHEAWVMSMVRLVPSYESLYLREPTVLLVFHMALIVGMLFVGLALSPLLVLSRNLARRPTHRLRWPDKRNLHRRLLAMGFFVLSVTLVLGVLGPWVSWQLGGRNPWLYVIRFTLQGPTWWSRWALVGYWGVLCNIALLSIQLMVNRVWQFATVGDQVKTPPVTRAAVAPATSAPRRAPTATQRAGSMAAARFASRVEPDEGTSLGPQVAVSVNGRRKFFHALAVFLFVPGLAWDPAFMHLAFSVAMSLFILLEYLRYCAVFPFGASLHVFLSQFLDSKDSGLVILSHVYLLIGCAAAVWCEAQSRLVMQLGVLVLGVGDACASIIGRQYGRIHWPHSKKTVEGTVGFIASTVACAYGMRLLRLVEAFSVRQFTLVVTLLAVAEGLSEQNDNLVLPLSGLLLSSLIPYI</sequence>
<reference evidence="12" key="1">
    <citation type="submission" date="2023-03" db="EMBL/GenBank/DDBJ databases">
        <title>Mating type loci evolution in Malassezia.</title>
        <authorList>
            <person name="Coelho M.A."/>
        </authorList>
    </citation>
    <scope>NUCLEOTIDE SEQUENCE</scope>
    <source>
        <strain evidence="12">CBS 12830</strain>
    </source>
</reference>
<keyword evidence="8 11" id="KW-1133">Transmembrane helix</keyword>
<evidence type="ECO:0000256" key="4">
    <source>
        <dbReference type="ARBA" id="ARBA00022679"/>
    </source>
</evidence>
<evidence type="ECO:0000313" key="13">
    <source>
        <dbReference type="Proteomes" id="UP001214415"/>
    </source>
</evidence>
<dbReference type="GO" id="GO:0043048">
    <property type="term" value="P:dolichyl monophosphate biosynthetic process"/>
    <property type="evidence" value="ECO:0007669"/>
    <property type="project" value="TreeGrafter"/>
</dbReference>
<dbReference type="GO" id="GO:0005789">
    <property type="term" value="C:endoplasmic reticulum membrane"/>
    <property type="evidence" value="ECO:0007669"/>
    <property type="project" value="UniProtKB-SubCell"/>
</dbReference>
<evidence type="ECO:0000256" key="9">
    <source>
        <dbReference type="ARBA" id="ARBA00023136"/>
    </source>
</evidence>
<evidence type="ECO:0000256" key="2">
    <source>
        <dbReference type="ARBA" id="ARBA00010794"/>
    </source>
</evidence>
<keyword evidence="9 11" id="KW-0472">Membrane</keyword>
<evidence type="ECO:0000256" key="3">
    <source>
        <dbReference type="ARBA" id="ARBA00012132"/>
    </source>
</evidence>
<feature type="transmembrane region" description="Helical" evidence="11">
    <location>
        <begin position="233"/>
        <end position="251"/>
    </location>
</feature>
<feature type="transmembrane region" description="Helical" evidence="11">
    <location>
        <begin position="377"/>
        <end position="404"/>
    </location>
</feature>
<comment type="subcellular location">
    <subcellularLocation>
        <location evidence="1">Endoplasmic reticulum membrane</location>
        <topology evidence="1">Multi-pass membrane protein</topology>
    </subcellularLocation>
</comment>
<feature type="compositionally biased region" description="Low complexity" evidence="10">
    <location>
        <begin position="1"/>
        <end position="17"/>
    </location>
</feature>
<feature type="transmembrane region" description="Helical" evidence="11">
    <location>
        <begin position="272"/>
        <end position="294"/>
    </location>
</feature>
<dbReference type="InterPro" id="IPR032974">
    <property type="entry name" value="Polypren_kinase"/>
</dbReference>
<accession>A0AAF0E8V4</accession>
<evidence type="ECO:0000256" key="7">
    <source>
        <dbReference type="ARBA" id="ARBA00022824"/>
    </source>
</evidence>
<feature type="transmembrane region" description="Helical" evidence="11">
    <location>
        <begin position="655"/>
        <end position="675"/>
    </location>
</feature>
<keyword evidence="7" id="KW-0256">Endoplasmic reticulum</keyword>
<dbReference type="AlphaFoldDB" id="A0AAF0E8V4"/>
<feature type="transmembrane region" description="Helical" evidence="11">
    <location>
        <begin position="105"/>
        <end position="124"/>
    </location>
</feature>
<dbReference type="PANTHER" id="PTHR13205:SF15">
    <property type="entry name" value="DOLICHOL KINASE"/>
    <property type="match status" value="1"/>
</dbReference>
<feature type="transmembrane region" description="Helical" evidence="11">
    <location>
        <begin position="136"/>
        <end position="158"/>
    </location>
</feature>
<feature type="transmembrane region" description="Helical" evidence="11">
    <location>
        <begin position="309"/>
        <end position="327"/>
    </location>
</feature>
<feature type="transmembrane region" description="Helical" evidence="11">
    <location>
        <begin position="424"/>
        <end position="449"/>
    </location>
</feature>
<dbReference type="PANTHER" id="PTHR13205">
    <property type="entry name" value="TRANSMEMBRANE PROTEIN 15-RELATED"/>
    <property type="match status" value="1"/>
</dbReference>